<evidence type="ECO:0000313" key="3">
    <source>
        <dbReference type="Proteomes" id="UP000253741"/>
    </source>
</evidence>
<dbReference type="OrthoDB" id="4285266at2"/>
<dbReference type="Pfam" id="PF19054">
    <property type="entry name" value="DUF5753"/>
    <property type="match status" value="1"/>
</dbReference>
<feature type="domain" description="DUF5753" evidence="1">
    <location>
        <begin position="1"/>
        <end position="93"/>
    </location>
</feature>
<gene>
    <name evidence="2" type="ORF">DVH02_15470</name>
</gene>
<proteinExistence type="predicted"/>
<keyword evidence="3" id="KW-1185">Reference proteome</keyword>
<sequence>MKNQLLHMAEMARHPKITVQVLPYANGAHPGMAAGPFQILGFPWPADPGVAYVEHRAGAFYLEAPHEIEAHTVAFEHLVALALSPDESVKMVRDIAEEYT</sequence>
<dbReference type="Proteomes" id="UP000253741">
    <property type="component" value="Unassembled WGS sequence"/>
</dbReference>
<dbReference type="AlphaFoldDB" id="A0A370BC03"/>
<comment type="caution">
    <text evidence="2">The sequence shown here is derived from an EMBL/GenBank/DDBJ whole genome shotgun (WGS) entry which is preliminary data.</text>
</comment>
<protein>
    <recommendedName>
        <fullName evidence="1">DUF5753 domain-containing protein</fullName>
    </recommendedName>
</protein>
<dbReference type="EMBL" id="QQNA01000112">
    <property type="protein sequence ID" value="RDG37236.1"/>
    <property type="molecule type" value="Genomic_DNA"/>
</dbReference>
<dbReference type="InterPro" id="IPR043917">
    <property type="entry name" value="DUF5753"/>
</dbReference>
<name>A0A370BC03_9ACTN</name>
<organism evidence="2 3">
    <name type="scientific">Streptomyces corynorhini</name>
    <dbReference type="NCBI Taxonomy" id="2282652"/>
    <lineage>
        <taxon>Bacteria</taxon>
        <taxon>Bacillati</taxon>
        <taxon>Actinomycetota</taxon>
        <taxon>Actinomycetes</taxon>
        <taxon>Kitasatosporales</taxon>
        <taxon>Streptomycetaceae</taxon>
        <taxon>Streptomyces</taxon>
    </lineage>
</organism>
<reference evidence="2 3" key="1">
    <citation type="submission" date="2018-07" db="EMBL/GenBank/DDBJ databases">
        <title>Streptomyces species from bats.</title>
        <authorList>
            <person name="Dunlap C."/>
        </authorList>
    </citation>
    <scope>NUCLEOTIDE SEQUENCE [LARGE SCALE GENOMIC DNA]</scope>
    <source>
        <strain evidence="2 3">AC230</strain>
    </source>
</reference>
<evidence type="ECO:0000259" key="1">
    <source>
        <dbReference type="Pfam" id="PF19054"/>
    </source>
</evidence>
<evidence type="ECO:0000313" key="2">
    <source>
        <dbReference type="EMBL" id="RDG37236.1"/>
    </source>
</evidence>
<accession>A0A370BC03</accession>